<evidence type="ECO:0000256" key="2">
    <source>
        <dbReference type="ARBA" id="ARBA00023163"/>
    </source>
</evidence>
<organism evidence="4 5">
    <name type="scientific">Gordoniibacillus kamchatkensis</name>
    <dbReference type="NCBI Taxonomy" id="1590651"/>
    <lineage>
        <taxon>Bacteria</taxon>
        <taxon>Bacillati</taxon>
        <taxon>Bacillota</taxon>
        <taxon>Bacilli</taxon>
        <taxon>Bacillales</taxon>
        <taxon>Paenibacillaceae</taxon>
        <taxon>Gordoniibacillus</taxon>
    </lineage>
</organism>
<evidence type="ECO:0000313" key="4">
    <source>
        <dbReference type="EMBL" id="KIL40824.1"/>
    </source>
</evidence>
<keyword evidence="1" id="KW-0805">Transcription regulation</keyword>
<feature type="domain" description="Bacterial transcriptional activator" evidence="3">
    <location>
        <begin position="455"/>
        <end position="594"/>
    </location>
</feature>
<reference evidence="4 5" key="1">
    <citation type="submission" date="2014-12" db="EMBL/GenBank/DDBJ databases">
        <title>Draft genome sequence of Paenibacillus kamchatkensis strain B-2647.</title>
        <authorList>
            <person name="Karlyshev A.V."/>
            <person name="Kudryashova E.B."/>
        </authorList>
    </citation>
    <scope>NUCLEOTIDE SEQUENCE [LARGE SCALE GENOMIC DNA]</scope>
    <source>
        <strain evidence="4 5">VKM B-2647</strain>
    </source>
</reference>
<dbReference type="SUPFAM" id="SSF46894">
    <property type="entry name" value="C-terminal effector domain of the bipartite response regulators"/>
    <property type="match status" value="1"/>
</dbReference>
<dbReference type="Proteomes" id="UP000031967">
    <property type="component" value="Unassembled WGS sequence"/>
</dbReference>
<dbReference type="InterPro" id="IPR016032">
    <property type="entry name" value="Sig_transdc_resp-reg_C-effctor"/>
</dbReference>
<dbReference type="Gene3D" id="1.10.10.10">
    <property type="entry name" value="Winged helix-like DNA-binding domain superfamily/Winged helix DNA-binding domain"/>
    <property type="match status" value="1"/>
</dbReference>
<dbReference type="InterPro" id="IPR005158">
    <property type="entry name" value="BTAD"/>
</dbReference>
<name>A0ABR5AIH2_9BACL</name>
<dbReference type="Gene3D" id="1.25.40.10">
    <property type="entry name" value="Tetratricopeptide repeat domain"/>
    <property type="match status" value="1"/>
</dbReference>
<dbReference type="Pfam" id="PF03704">
    <property type="entry name" value="BTAD"/>
    <property type="match status" value="1"/>
</dbReference>
<evidence type="ECO:0000259" key="3">
    <source>
        <dbReference type="SMART" id="SM01043"/>
    </source>
</evidence>
<dbReference type="EMBL" id="JXAK01000016">
    <property type="protein sequence ID" value="KIL40824.1"/>
    <property type="molecule type" value="Genomic_DNA"/>
</dbReference>
<dbReference type="SMART" id="SM01043">
    <property type="entry name" value="BTAD"/>
    <property type="match status" value="1"/>
</dbReference>
<dbReference type="InterPro" id="IPR011990">
    <property type="entry name" value="TPR-like_helical_dom_sf"/>
</dbReference>
<protein>
    <recommendedName>
        <fullName evidence="3">Bacterial transcriptional activator domain-containing protein</fullName>
    </recommendedName>
</protein>
<accession>A0ABR5AIH2</accession>
<dbReference type="SUPFAM" id="SSF48452">
    <property type="entry name" value="TPR-like"/>
    <property type="match status" value="1"/>
</dbReference>
<dbReference type="InterPro" id="IPR036388">
    <property type="entry name" value="WH-like_DNA-bd_sf"/>
</dbReference>
<dbReference type="PANTHER" id="PTHR35807">
    <property type="entry name" value="TRANSCRIPTIONAL REGULATOR REDD-RELATED"/>
    <property type="match status" value="1"/>
</dbReference>
<sequence>MYGQLQEWIRTGRMNQAVMWLENEMLQGRTPEEELLGLVMPSLQESPLLLRAYGERCFRQGRLIEAKSALAKAVKQFTAQTFRRPLLSSMALWVDILLRTGELQPAETLLRFLREEYARTEQEPVEGEVPYALGRAAWLLHGSAEAKALLRAAFDAYIRDGRLEQSADLAIELLLYERKQKDSDSAFKLMVEMHLRQTSAAERKLIPYVQLAEALKLEQREAWGEAASLLLELPALQLPYRLRAEAELALVRALRLSAVDPEFEERHRLYRLQEQFPSDWELQYDIRMALSEGYTSLKGKEAEKREALQEAAAIGSLLQFAYMQPAARNERTEAAVPAPQDLGAPAANARGPWRVHCFGGLRLVGKGVQAEGIPWGRRKAKELFLFLLLQPNYAASKERIIELMLPGDEPERAANHLYVIVHQLKKTLQSALHAENAVMIKDDQVRLNDAMIEYVDVEQYVALNRVAEQLWMQDQDLSVELYAQAGGLYGELLPELPYLDWLEEQREVLLEKQTVLLGKLGKAAEMSGATDQAERHYREWIELRPYQEEAYQAMMKLLMRSGRKKEAERWYGKLTELCLQELGTVPSEETRTILSG</sequence>
<evidence type="ECO:0000313" key="5">
    <source>
        <dbReference type="Proteomes" id="UP000031967"/>
    </source>
</evidence>
<keyword evidence="2" id="KW-0804">Transcription</keyword>
<dbReference type="InterPro" id="IPR051677">
    <property type="entry name" value="AfsR-DnrI-RedD_regulator"/>
</dbReference>
<comment type="caution">
    <text evidence="4">The sequence shown here is derived from an EMBL/GenBank/DDBJ whole genome shotgun (WGS) entry which is preliminary data.</text>
</comment>
<dbReference type="RefSeq" id="WP_041047675.1">
    <property type="nucleotide sequence ID" value="NZ_JXAK01000016.1"/>
</dbReference>
<proteinExistence type="predicted"/>
<keyword evidence="5" id="KW-1185">Reference proteome</keyword>
<gene>
    <name evidence="4" type="ORF">SD70_11395</name>
</gene>
<evidence type="ECO:0000256" key="1">
    <source>
        <dbReference type="ARBA" id="ARBA00023015"/>
    </source>
</evidence>